<protein>
    <submittedName>
        <fullName evidence="1">Uncharacterized protein</fullName>
    </submittedName>
</protein>
<dbReference type="AlphaFoldDB" id="A0A139KZI6"/>
<gene>
    <name evidence="1" type="ORF">HMPREF2531_03820</name>
</gene>
<comment type="caution">
    <text evidence="1">The sequence shown here is derived from an EMBL/GenBank/DDBJ whole genome shotgun (WGS) entry which is preliminary data.</text>
</comment>
<evidence type="ECO:0000313" key="1">
    <source>
        <dbReference type="EMBL" id="KXT44620.1"/>
    </source>
</evidence>
<reference evidence="1 2" key="1">
    <citation type="submission" date="2016-02" db="EMBL/GenBank/DDBJ databases">
        <authorList>
            <person name="Wen L."/>
            <person name="He K."/>
            <person name="Yang H."/>
        </authorList>
    </citation>
    <scope>NUCLEOTIDE SEQUENCE [LARGE SCALE GENOMIC DNA]</scope>
    <source>
        <strain evidence="1 2">KLE1704</strain>
    </source>
</reference>
<name>A0A139KZI6_9BACE</name>
<dbReference type="EMBL" id="LTDF01000147">
    <property type="protein sequence ID" value="KXT44620.1"/>
    <property type="molecule type" value="Genomic_DNA"/>
</dbReference>
<proteinExistence type="predicted"/>
<dbReference type="Proteomes" id="UP000070319">
    <property type="component" value="Unassembled WGS sequence"/>
</dbReference>
<sequence>MPTIYTYQDLRELALKNNIRDNKVHIGVWIQTQGYRKQRRQINHIRKTFYLKTQ</sequence>
<organism evidence="1">
    <name type="scientific">Bacteroides intestinalis</name>
    <dbReference type="NCBI Taxonomy" id="329854"/>
    <lineage>
        <taxon>Bacteria</taxon>
        <taxon>Pseudomonadati</taxon>
        <taxon>Bacteroidota</taxon>
        <taxon>Bacteroidia</taxon>
        <taxon>Bacteroidales</taxon>
        <taxon>Bacteroidaceae</taxon>
        <taxon>Bacteroides</taxon>
    </lineage>
</organism>
<accession>A0A139KZI6</accession>
<evidence type="ECO:0000313" key="2">
    <source>
        <dbReference type="Proteomes" id="UP000070319"/>
    </source>
</evidence>
<dbReference type="PATRIC" id="fig|329854.7.peg.3887"/>